<dbReference type="PANTHER" id="PTHR18937">
    <property type="entry name" value="STRUCTURAL MAINTENANCE OF CHROMOSOMES SMC FAMILY MEMBER"/>
    <property type="match status" value="1"/>
</dbReference>
<evidence type="ECO:0000256" key="5">
    <source>
        <dbReference type="ARBA" id="ARBA00022618"/>
    </source>
</evidence>
<dbReference type="GO" id="GO:0016887">
    <property type="term" value="F:ATP hydrolysis activity"/>
    <property type="evidence" value="ECO:0007669"/>
    <property type="project" value="InterPro"/>
</dbReference>
<dbReference type="Gene3D" id="1.20.1060.20">
    <property type="match status" value="1"/>
</dbReference>
<keyword evidence="7 11" id="KW-0175">Coiled coil</keyword>
<dbReference type="InterPro" id="IPR027417">
    <property type="entry name" value="P-loop_NTPase"/>
</dbReference>
<evidence type="ECO:0000256" key="1">
    <source>
        <dbReference type="ARBA" id="ARBA00004123"/>
    </source>
</evidence>
<dbReference type="GO" id="GO:0030892">
    <property type="term" value="C:mitotic cohesin complex"/>
    <property type="evidence" value="ECO:0007669"/>
    <property type="project" value="EnsemblFungi"/>
</dbReference>
<evidence type="ECO:0000256" key="4">
    <source>
        <dbReference type="ARBA" id="ARBA00022454"/>
    </source>
</evidence>
<sequence length="1222" mass="139976">MGRLLGLELHNFKSYKGTVKVGFGDSNFTSIIGPNGSGKSNMMDAISFVLGVRSRHLRSNVLKDLIYRGVASEEEGDGESDVVNNPTTAYVKAFYSKGDSTIELSRSISKGGDTTYRMNGKVVDYKRYASFLEDENILIRAKNFLVFQGDVVQIASQSAMELTQFFEEFSGSIQYKKEYDMLKEKLQTLGQSTAESIKNRRRIHAEMRTYKEGINKNEEFEKQVSHRLELQNHYALWQLYHLEEEKAENNEKLENCKANVRLLKDKIANEEKKLAKLRASFIEESASITKQKSSLTYKIKEKEEIESQLLPIKLSQRAATKRIGNFEKRIDALKRDVERQKSYVERFENQLKVVTKARETFEDEIKKSAQDSNKYHLTDEDLKLYAALNEKYLNSGGFAIEGKIANSQNDSKDVADDIGLVKKRKEISSSRISDELLVTKQSLELQMSDLSSSLNEKNQAHSEQASELKKLQSEIESSNNKEYDLNYKLREALIKIDDLSASQRETNKERKLRENVSTLKKFFPGIRGLVSDLCQPKKERYALAVSTILGRNFDSIIVDNLAVAQECIAYLKKQRAGIASFIPLDTIEVETSTLPASESSGCILAINAIEYDPEYERAMRYVCSDSIICNTLEIARDMKWKRNVRSKLVTLEGTLIHRAGLMTGGISKDSSNRWDKEEYQSLMTLKDKILVQIEEVGSHSRACSIRARELEGNISLIYSEASSIRTQISQLKRALEDTNTDIEYHQNLIKQEYDPKIQELEQKLAIINDSRKQLEEEKDSLQTQTFKEFTDKLGFSMKEYETHSGDAKRQQSKELQQLQKQILNVENKLEFEKERLTSTSNRLEKTETDMKKVFIELQSLQKQEEDVGVQTKKVEKAIKDHKIKLKKVEEELKNKQRTMNLNDEQLIEYNSSLQSLKRERDEVKDVIEKGDLERICVLKNCKISNMQIPIVSDVDLQSLPIDRIDAEAIRTSNEIEIDYDALPAKYKENGGEAVEKGFERELKQVDEILNVLQPNAKATDRFNEAQQKFGSINDETEQLKKDEKKVLAQFIKIKRKRKSLFEEAFEYVTEHIDPIYRELTKNPNSTSELAGGSASLTLEDEDEPFNAGIRYHATPPLKRFKDMEYLSGGEKTVAALALLFTVNSYQPSPFFVLDEVDAALDTTNVERVATYIRRHGNPDLQFIVISLKNTMFEKSDALVGVYRQQELNTSKIVTLNLRNYAN</sequence>
<dbReference type="SUPFAM" id="SSF52540">
    <property type="entry name" value="P-loop containing nucleoside triphosphate hydrolases"/>
    <property type="match status" value="1"/>
</dbReference>
<dbReference type="GO" id="GO:0006302">
    <property type="term" value="P:double-strand break repair"/>
    <property type="evidence" value="ECO:0007669"/>
    <property type="project" value="EnsemblFungi"/>
</dbReference>
<keyword evidence="5" id="KW-0132">Cell division</keyword>
<dbReference type="GO" id="GO:0051301">
    <property type="term" value="P:cell division"/>
    <property type="evidence" value="ECO:0007669"/>
    <property type="project" value="UniProtKB-KW"/>
</dbReference>
<dbReference type="CDD" id="cd03275">
    <property type="entry name" value="ABC_SMC1_euk"/>
    <property type="match status" value="2"/>
</dbReference>
<evidence type="ECO:0000256" key="6">
    <source>
        <dbReference type="ARBA" id="ARBA00022776"/>
    </source>
</evidence>
<dbReference type="EMBL" id="HE616744">
    <property type="protein sequence ID" value="CCE90985.1"/>
    <property type="molecule type" value="Genomic_DNA"/>
</dbReference>
<dbReference type="InParanoid" id="G8ZR43"/>
<evidence type="ECO:0000259" key="12">
    <source>
        <dbReference type="SMART" id="SM00968"/>
    </source>
</evidence>
<comment type="similarity">
    <text evidence="3">Belongs to the SMC family. SMC1 subfamily.</text>
</comment>
<dbReference type="Proteomes" id="UP000005627">
    <property type="component" value="Chromosome 3"/>
</dbReference>
<feature type="coiled-coil region" evidence="11">
    <location>
        <begin position="757"/>
        <end position="784"/>
    </location>
</feature>
<evidence type="ECO:0000256" key="7">
    <source>
        <dbReference type="ARBA" id="ARBA00023054"/>
    </source>
</evidence>
<keyword evidence="14" id="KW-1185">Reference proteome</keyword>
<dbReference type="Pfam" id="PF02463">
    <property type="entry name" value="SMC_N"/>
    <property type="match status" value="1"/>
</dbReference>
<evidence type="ECO:0000256" key="8">
    <source>
        <dbReference type="ARBA" id="ARBA00023242"/>
    </source>
</evidence>
<feature type="coiled-coil region" evidence="11">
    <location>
        <begin position="808"/>
        <end position="933"/>
    </location>
</feature>
<accession>G8ZR43</accession>
<dbReference type="GO" id="GO:0005634">
    <property type="term" value="C:nucleus"/>
    <property type="evidence" value="ECO:0007669"/>
    <property type="project" value="UniProtKB-SubCell"/>
</dbReference>
<dbReference type="GO" id="GO:0007064">
    <property type="term" value="P:mitotic sister chromatid cohesion"/>
    <property type="evidence" value="ECO:0007669"/>
    <property type="project" value="EnsemblFungi"/>
</dbReference>
<dbReference type="SMART" id="SM00968">
    <property type="entry name" value="SMC_hinge"/>
    <property type="match status" value="1"/>
</dbReference>
<evidence type="ECO:0000256" key="9">
    <source>
        <dbReference type="ARBA" id="ARBA00023306"/>
    </source>
</evidence>
<evidence type="ECO:0000256" key="2">
    <source>
        <dbReference type="ARBA" id="ARBA00004286"/>
    </source>
</evidence>
<dbReference type="HOGENOM" id="CLU_001042_0_1_1"/>
<feature type="coiled-coil region" evidence="11">
    <location>
        <begin position="316"/>
        <end position="364"/>
    </location>
</feature>
<dbReference type="InterPro" id="IPR003395">
    <property type="entry name" value="RecF/RecN/SMC_N"/>
</dbReference>
<dbReference type="GeneID" id="11500320"/>
<dbReference type="PANTHER" id="PTHR18937:SF12">
    <property type="entry name" value="STRUCTURAL MAINTENANCE OF CHROMOSOMES PROTEIN"/>
    <property type="match status" value="1"/>
</dbReference>
<dbReference type="GO" id="GO:0000070">
    <property type="term" value="P:mitotic sister chromatid segregation"/>
    <property type="evidence" value="ECO:0007669"/>
    <property type="project" value="EnsemblFungi"/>
</dbReference>
<dbReference type="Gene3D" id="3.30.70.1620">
    <property type="match status" value="1"/>
</dbReference>
<evidence type="ECO:0000313" key="14">
    <source>
        <dbReference type="Proteomes" id="UP000005627"/>
    </source>
</evidence>
<gene>
    <name evidence="13" type="primary">TDEL0C00960</name>
    <name evidence="13" type="ORF">TDEL_0C00960</name>
</gene>
<dbReference type="Gene3D" id="3.40.50.300">
    <property type="entry name" value="P-loop containing nucleotide triphosphate hydrolases"/>
    <property type="match status" value="2"/>
</dbReference>
<dbReference type="Gene3D" id="1.20.5.170">
    <property type="match status" value="1"/>
</dbReference>
<dbReference type="SUPFAM" id="SSF75553">
    <property type="entry name" value="Smc hinge domain"/>
    <property type="match status" value="1"/>
</dbReference>
<dbReference type="GO" id="GO:0003690">
    <property type="term" value="F:double-stranded DNA binding"/>
    <property type="evidence" value="ECO:0007669"/>
    <property type="project" value="EnsemblFungi"/>
</dbReference>
<feature type="coiled-coil region" evidence="11">
    <location>
        <begin position="440"/>
        <end position="481"/>
    </location>
</feature>
<evidence type="ECO:0000256" key="11">
    <source>
        <dbReference type="SAM" id="Coils"/>
    </source>
</evidence>
<dbReference type="STRING" id="1076872.G8ZR43"/>
<dbReference type="OrthoDB" id="5575062at2759"/>
<dbReference type="InterPro" id="IPR036277">
    <property type="entry name" value="SMC_hinge_sf"/>
</dbReference>
<dbReference type="AlphaFoldDB" id="G8ZR43"/>
<dbReference type="SUPFAM" id="SSF57997">
    <property type="entry name" value="Tropomyosin"/>
    <property type="match status" value="1"/>
</dbReference>
<dbReference type="GO" id="GO:0042802">
    <property type="term" value="F:identical protein binding"/>
    <property type="evidence" value="ECO:0007669"/>
    <property type="project" value="EnsemblFungi"/>
</dbReference>
<dbReference type="Pfam" id="PF06470">
    <property type="entry name" value="SMC_hinge"/>
    <property type="match status" value="1"/>
</dbReference>
<keyword evidence="4" id="KW-0158">Chromosome</keyword>
<name>G8ZR43_TORDE</name>
<dbReference type="KEGG" id="tdl:TDEL_0C00960"/>
<reference evidence="13 14" key="1">
    <citation type="journal article" date="2011" name="Proc. Natl. Acad. Sci. U.S.A.">
        <title>Evolutionary erosion of yeast sex chromosomes by mating-type switching accidents.</title>
        <authorList>
            <person name="Gordon J.L."/>
            <person name="Armisen D."/>
            <person name="Proux-Wera E."/>
            <person name="Oheigeartaigh S.S."/>
            <person name="Byrne K.P."/>
            <person name="Wolfe K.H."/>
        </authorList>
    </citation>
    <scope>NUCLEOTIDE SEQUENCE [LARGE SCALE GENOMIC DNA]</scope>
    <source>
        <strain evidence="14">ATCC 10662 / CBS 1146 / NBRC 0425 / NCYC 2629 / NRRL Y-866</strain>
    </source>
</reference>
<evidence type="ECO:0000256" key="10">
    <source>
        <dbReference type="PIRNR" id="PIRNR005719"/>
    </source>
</evidence>
<organism evidence="13 14">
    <name type="scientific">Torulaspora delbrueckii</name>
    <name type="common">Yeast</name>
    <name type="synonym">Candida colliculosa</name>
    <dbReference type="NCBI Taxonomy" id="4950"/>
    <lineage>
        <taxon>Eukaryota</taxon>
        <taxon>Fungi</taxon>
        <taxon>Dikarya</taxon>
        <taxon>Ascomycota</taxon>
        <taxon>Saccharomycotina</taxon>
        <taxon>Saccharomycetes</taxon>
        <taxon>Saccharomycetales</taxon>
        <taxon>Saccharomycetaceae</taxon>
        <taxon>Torulaspora</taxon>
    </lineage>
</organism>
<keyword evidence="9" id="KW-0131">Cell cycle</keyword>
<dbReference type="InterPro" id="IPR028468">
    <property type="entry name" value="Smc1_ABC"/>
</dbReference>
<comment type="subcellular location">
    <subcellularLocation>
        <location evidence="2">Chromosome</location>
    </subcellularLocation>
    <subcellularLocation>
        <location evidence="1 10">Nucleus</location>
    </subcellularLocation>
</comment>
<feature type="coiled-coil region" evidence="11">
    <location>
        <begin position="239"/>
        <end position="280"/>
    </location>
</feature>
<dbReference type="GO" id="GO:0005524">
    <property type="term" value="F:ATP binding"/>
    <property type="evidence" value="ECO:0007669"/>
    <property type="project" value="InterPro"/>
</dbReference>
<dbReference type="RefSeq" id="XP_003680196.1">
    <property type="nucleotide sequence ID" value="XM_003680148.1"/>
</dbReference>
<keyword evidence="8 10" id="KW-0539">Nucleus</keyword>
<evidence type="ECO:0000256" key="3">
    <source>
        <dbReference type="ARBA" id="ARBA00005597"/>
    </source>
</evidence>
<dbReference type="InterPro" id="IPR024704">
    <property type="entry name" value="SMC"/>
</dbReference>
<feature type="domain" description="SMC hinge" evidence="12">
    <location>
        <begin position="524"/>
        <end position="639"/>
    </location>
</feature>
<dbReference type="InterPro" id="IPR010935">
    <property type="entry name" value="SMC_hinge"/>
</dbReference>
<dbReference type="PIRSF" id="PIRSF005719">
    <property type="entry name" value="SMC"/>
    <property type="match status" value="1"/>
</dbReference>
<dbReference type="FunCoup" id="G8ZR43">
    <property type="interactions" value="841"/>
</dbReference>
<protein>
    <recommendedName>
        <fullName evidence="10">Structural maintenance of chromosomes protein</fullName>
    </recommendedName>
</protein>
<keyword evidence="6" id="KW-0498">Mitosis</keyword>
<dbReference type="GO" id="GO:0003680">
    <property type="term" value="F:minor groove of adenine-thymine-rich DNA binding"/>
    <property type="evidence" value="ECO:0007669"/>
    <property type="project" value="EnsemblFungi"/>
</dbReference>
<proteinExistence type="inferred from homology"/>
<dbReference type="eggNOG" id="KOG0018">
    <property type="taxonomic scope" value="Eukaryota"/>
</dbReference>
<evidence type="ECO:0000313" key="13">
    <source>
        <dbReference type="EMBL" id="CCE90985.1"/>
    </source>
</evidence>